<comment type="caution">
    <text evidence="1">The sequence shown here is derived from an EMBL/GenBank/DDBJ whole genome shotgun (WGS) entry which is preliminary data.</text>
</comment>
<reference evidence="1 2" key="1">
    <citation type="journal article" date="2017" name="Nat. Commun.">
        <title>Genome assembly with in vitro proximity ligation data and whole-genome triplication in lettuce.</title>
        <authorList>
            <person name="Reyes-Chin-Wo S."/>
            <person name="Wang Z."/>
            <person name="Yang X."/>
            <person name="Kozik A."/>
            <person name="Arikit S."/>
            <person name="Song C."/>
            <person name="Xia L."/>
            <person name="Froenicke L."/>
            <person name="Lavelle D.O."/>
            <person name="Truco M.J."/>
            <person name="Xia R."/>
            <person name="Zhu S."/>
            <person name="Xu C."/>
            <person name="Xu H."/>
            <person name="Xu X."/>
            <person name="Cox K."/>
            <person name="Korf I."/>
            <person name="Meyers B.C."/>
            <person name="Michelmore R.W."/>
        </authorList>
    </citation>
    <scope>NUCLEOTIDE SEQUENCE [LARGE SCALE GENOMIC DNA]</scope>
    <source>
        <strain evidence="2">cv. Salinas</strain>
        <tissue evidence="1">Seedlings</tissue>
    </source>
</reference>
<evidence type="ECO:0000313" key="2">
    <source>
        <dbReference type="Proteomes" id="UP000235145"/>
    </source>
</evidence>
<dbReference type="Proteomes" id="UP000235145">
    <property type="component" value="Unassembled WGS sequence"/>
</dbReference>
<sequence>MAHPVTRKCLRLVAKNEKQRSITSGKRTTNEAVAFQASVKRSVNSNKAIYKSEKPTRHCDFFNRDGHTHVRDVSKWWTGKNKQEKGIPEAACAKLTTTSSGT</sequence>
<proteinExistence type="predicted"/>
<name>A0A9R1WDQ7_LACSA</name>
<dbReference type="EMBL" id="NBSK02000002">
    <property type="protein sequence ID" value="KAJ0221864.1"/>
    <property type="molecule type" value="Genomic_DNA"/>
</dbReference>
<accession>A0A9R1WDQ7</accession>
<gene>
    <name evidence="1" type="ORF">LSAT_V11C200070820</name>
</gene>
<dbReference type="AlphaFoldDB" id="A0A9R1WDQ7"/>
<protein>
    <submittedName>
        <fullName evidence="1">Uncharacterized protein</fullName>
    </submittedName>
</protein>
<organism evidence="1 2">
    <name type="scientific">Lactuca sativa</name>
    <name type="common">Garden lettuce</name>
    <dbReference type="NCBI Taxonomy" id="4236"/>
    <lineage>
        <taxon>Eukaryota</taxon>
        <taxon>Viridiplantae</taxon>
        <taxon>Streptophyta</taxon>
        <taxon>Embryophyta</taxon>
        <taxon>Tracheophyta</taxon>
        <taxon>Spermatophyta</taxon>
        <taxon>Magnoliopsida</taxon>
        <taxon>eudicotyledons</taxon>
        <taxon>Gunneridae</taxon>
        <taxon>Pentapetalae</taxon>
        <taxon>asterids</taxon>
        <taxon>campanulids</taxon>
        <taxon>Asterales</taxon>
        <taxon>Asteraceae</taxon>
        <taxon>Cichorioideae</taxon>
        <taxon>Cichorieae</taxon>
        <taxon>Lactucinae</taxon>
        <taxon>Lactuca</taxon>
    </lineage>
</organism>
<evidence type="ECO:0000313" key="1">
    <source>
        <dbReference type="EMBL" id="KAJ0221864.1"/>
    </source>
</evidence>
<keyword evidence="2" id="KW-1185">Reference proteome</keyword>